<dbReference type="InterPro" id="IPR004099">
    <property type="entry name" value="Pyr_nucl-diS_OxRdtase_dimer"/>
</dbReference>
<keyword evidence="5" id="KW-0560">Oxidoreductase</keyword>
<dbReference type="SUPFAM" id="SSF75169">
    <property type="entry name" value="DsrEFH-like"/>
    <property type="match status" value="1"/>
</dbReference>
<gene>
    <name evidence="8" type="ORF">C8N47_109156</name>
</gene>
<evidence type="ECO:0000256" key="1">
    <source>
        <dbReference type="ARBA" id="ARBA00001974"/>
    </source>
</evidence>
<evidence type="ECO:0000256" key="3">
    <source>
        <dbReference type="ARBA" id="ARBA00022630"/>
    </source>
</evidence>
<organism evidence="8 9">
    <name type="scientific">Mangrovibacterium marinum</name>
    <dbReference type="NCBI Taxonomy" id="1639118"/>
    <lineage>
        <taxon>Bacteria</taxon>
        <taxon>Pseudomonadati</taxon>
        <taxon>Bacteroidota</taxon>
        <taxon>Bacteroidia</taxon>
        <taxon>Marinilabiliales</taxon>
        <taxon>Prolixibacteraceae</taxon>
        <taxon>Mangrovibacterium</taxon>
    </lineage>
</organism>
<dbReference type="EMBL" id="QAAD01000009">
    <property type="protein sequence ID" value="PTN08420.1"/>
    <property type="molecule type" value="Genomic_DNA"/>
</dbReference>
<dbReference type="PROSITE" id="PS50206">
    <property type="entry name" value="RHODANESE_3"/>
    <property type="match status" value="1"/>
</dbReference>
<dbReference type="InterPro" id="IPR032836">
    <property type="entry name" value="DsrE2-like"/>
</dbReference>
<dbReference type="AlphaFoldDB" id="A0A2T5C1E7"/>
<dbReference type="InterPro" id="IPR023753">
    <property type="entry name" value="FAD/NAD-binding_dom"/>
</dbReference>
<comment type="cofactor">
    <cofactor evidence="1">
        <name>FAD</name>
        <dbReference type="ChEBI" id="CHEBI:57692"/>
    </cofactor>
</comment>
<dbReference type="Gene3D" id="3.40.250.10">
    <property type="entry name" value="Rhodanese-like domain"/>
    <property type="match status" value="1"/>
</dbReference>
<dbReference type="InterPro" id="IPR001763">
    <property type="entry name" value="Rhodanese-like_dom"/>
</dbReference>
<keyword evidence="3" id="KW-0285">Flavoprotein</keyword>
<dbReference type="InterPro" id="IPR036868">
    <property type="entry name" value="TusA-like_sf"/>
</dbReference>
<dbReference type="PANTHER" id="PTHR43429:SF1">
    <property type="entry name" value="NAD(P)H SULFUR OXIDOREDUCTASE (COA-DEPENDENT)"/>
    <property type="match status" value="1"/>
</dbReference>
<dbReference type="OrthoDB" id="9792592at2"/>
<evidence type="ECO:0000313" key="8">
    <source>
        <dbReference type="EMBL" id="PTN08420.1"/>
    </source>
</evidence>
<proteinExistence type="inferred from homology"/>
<protein>
    <submittedName>
        <fullName evidence="8">NADPH-dependent 2,4-dienoyl-CoA reductase/sulfur reductase-like enzyme</fullName>
    </submittedName>
</protein>
<dbReference type="Pfam" id="PF07992">
    <property type="entry name" value="Pyr_redox_2"/>
    <property type="match status" value="1"/>
</dbReference>
<dbReference type="PANTHER" id="PTHR43429">
    <property type="entry name" value="PYRIDINE NUCLEOTIDE-DISULFIDE OXIDOREDUCTASE DOMAIN-CONTAINING"/>
    <property type="match status" value="1"/>
</dbReference>
<dbReference type="SUPFAM" id="SSF51905">
    <property type="entry name" value="FAD/NAD(P)-binding domain"/>
    <property type="match status" value="1"/>
</dbReference>
<dbReference type="SUPFAM" id="SSF64307">
    <property type="entry name" value="SirA-like"/>
    <property type="match status" value="1"/>
</dbReference>
<dbReference type="SUPFAM" id="SSF52821">
    <property type="entry name" value="Rhodanese/Cell cycle control phosphatase"/>
    <property type="match status" value="1"/>
</dbReference>
<dbReference type="SUPFAM" id="SSF55424">
    <property type="entry name" value="FAD/NAD-linked reductases, dimerisation (C-terminal) domain"/>
    <property type="match status" value="1"/>
</dbReference>
<dbReference type="InterPro" id="IPR036188">
    <property type="entry name" value="FAD/NAD-bd_sf"/>
</dbReference>
<dbReference type="Gene3D" id="3.30.110.40">
    <property type="entry name" value="TusA-like domain"/>
    <property type="match status" value="1"/>
</dbReference>
<dbReference type="Pfam" id="PF02852">
    <property type="entry name" value="Pyr_redox_dim"/>
    <property type="match status" value="1"/>
</dbReference>
<dbReference type="NCBIfam" id="NF010037">
    <property type="entry name" value="PRK13512.1"/>
    <property type="match status" value="1"/>
</dbReference>
<accession>A0A2T5C1E7</accession>
<dbReference type="InterPro" id="IPR036873">
    <property type="entry name" value="Rhodanese-like_dom_sf"/>
</dbReference>
<dbReference type="SMART" id="SM00450">
    <property type="entry name" value="RHOD"/>
    <property type="match status" value="1"/>
</dbReference>
<feature type="domain" description="Rhodanese" evidence="7">
    <location>
        <begin position="466"/>
        <end position="554"/>
    </location>
</feature>
<dbReference type="PRINTS" id="PR00368">
    <property type="entry name" value="FADPNR"/>
</dbReference>
<evidence type="ECO:0000256" key="2">
    <source>
        <dbReference type="ARBA" id="ARBA00009130"/>
    </source>
</evidence>
<evidence type="ECO:0000256" key="5">
    <source>
        <dbReference type="ARBA" id="ARBA00023002"/>
    </source>
</evidence>
<dbReference type="Pfam" id="PF01206">
    <property type="entry name" value="TusA"/>
    <property type="match status" value="1"/>
</dbReference>
<keyword evidence="4" id="KW-0274">FAD</keyword>
<evidence type="ECO:0000256" key="4">
    <source>
        <dbReference type="ARBA" id="ARBA00022827"/>
    </source>
</evidence>
<evidence type="ECO:0000256" key="6">
    <source>
        <dbReference type="ARBA" id="ARBA00023284"/>
    </source>
</evidence>
<evidence type="ECO:0000259" key="7">
    <source>
        <dbReference type="PROSITE" id="PS50206"/>
    </source>
</evidence>
<dbReference type="Pfam" id="PF13686">
    <property type="entry name" value="DrsE_2"/>
    <property type="match status" value="1"/>
</dbReference>
<dbReference type="RefSeq" id="WP_107822557.1">
    <property type="nucleotide sequence ID" value="NZ_OY782574.1"/>
</dbReference>
<reference evidence="8 9" key="1">
    <citation type="submission" date="2018-04" db="EMBL/GenBank/DDBJ databases">
        <title>Genomic Encyclopedia of Archaeal and Bacterial Type Strains, Phase II (KMG-II): from individual species to whole genera.</title>
        <authorList>
            <person name="Goeker M."/>
        </authorList>
    </citation>
    <scope>NUCLEOTIDE SEQUENCE [LARGE SCALE GENOMIC DNA]</scope>
    <source>
        <strain evidence="8 9">DSM 28823</strain>
    </source>
</reference>
<comment type="caution">
    <text evidence="8">The sequence shown here is derived from an EMBL/GenBank/DDBJ whole genome shotgun (WGS) entry which is preliminary data.</text>
</comment>
<dbReference type="InterPro" id="IPR016156">
    <property type="entry name" value="FAD/NAD-linked_Rdtase_dimer_sf"/>
</dbReference>
<dbReference type="InterPro" id="IPR050260">
    <property type="entry name" value="FAD-bd_OxRdtase"/>
</dbReference>
<sequence length="827" mass="90904">MAKYVIIGGVAGGATAAARLRRLDEHAEIIMFERGQYISYANCGLPYYIGDTIKEREKLLVQTPESFKARLNVDVRVLQEVMKINRAEKTVEIKNHATGESYVESYDKLIVSPGAEPVRPPIEGINHASIFTLRNVHDTDKIKAFCNEKKPRRAVVIGAGFIGLEMAENLHELGMDVTIVEMANQVMAPLDYEMAAEVHQHLKTKNVEFYLKDGVNAFQPVADHLKVVLQSGREIETELVILSIGVRPETKLVKDAGLELAENGGIKVNEYLQTNDENIYALGDAIAFPHPITGKYVNTYLAGPANKQGRIVADNVVTGNTRTYKGAIATAIAKVFDITVASTGMAAKTLKKEGIDYISSIIHGSSHAGYYPGAMPYTLKILFQPKTGKLFGAQMIGYEGVDKRIDLVATVLMKNGTIYDLQEIEHAYAPPYSSAKDPVNQAGFVAENILMGRLKVITWREASKLDSRNICLLDVRTPEEHELGHIEGSINIEVDKIRERLAEVPRDKKIIVYCGVGLRGYIAARVLMQNGITEVYNLSGGYKTYEHTTGKQSNEDIFESSYIAHDSNIYRGKPVEKIAAANFKTIEVDACGLQCPGPILKLKSEVANLKPGERLLQKASDPGFMKDVQSWCNMTGNKLISLDSKAGIISAVIEKGEEKKAASGGATIANLPQNKTMVVFSDDLDRALASMVIANGAASTGKDVTMFFTFWGLNVIKKQEKPKVEKDFMGNMFGKMMPDNAGSLKLSKMNMFGMGSMMMKKRMLSKKVDSVEDMIKTALDNGVRMIACQMSMDVMGVSKEELIDGVEIGGVATYLEETEKSNLNLFI</sequence>
<dbReference type="GO" id="GO:0016491">
    <property type="term" value="F:oxidoreductase activity"/>
    <property type="evidence" value="ECO:0007669"/>
    <property type="project" value="UniProtKB-KW"/>
</dbReference>
<name>A0A2T5C1E7_9BACT</name>
<dbReference type="Proteomes" id="UP000243525">
    <property type="component" value="Unassembled WGS sequence"/>
</dbReference>
<dbReference type="InterPro" id="IPR027396">
    <property type="entry name" value="DsrEFH-like"/>
</dbReference>
<dbReference type="Gene3D" id="3.40.1260.10">
    <property type="entry name" value="DsrEFH-like"/>
    <property type="match status" value="1"/>
</dbReference>
<dbReference type="PROSITE" id="PS01148">
    <property type="entry name" value="UPF0033"/>
    <property type="match status" value="1"/>
</dbReference>
<dbReference type="PRINTS" id="PR00411">
    <property type="entry name" value="PNDRDTASEI"/>
</dbReference>
<dbReference type="InterPro" id="IPR001455">
    <property type="entry name" value="TusA-like"/>
</dbReference>
<comment type="similarity">
    <text evidence="2">Belongs to the class-III pyridine nucleotide-disulfide oxidoreductase family.</text>
</comment>
<dbReference type="CDD" id="cd01524">
    <property type="entry name" value="RHOD_Pyr_redox"/>
    <property type="match status" value="1"/>
</dbReference>
<evidence type="ECO:0000313" key="9">
    <source>
        <dbReference type="Proteomes" id="UP000243525"/>
    </source>
</evidence>
<keyword evidence="9" id="KW-1185">Reference proteome</keyword>
<keyword evidence="6" id="KW-0676">Redox-active center</keyword>
<dbReference type="Pfam" id="PF00581">
    <property type="entry name" value="Rhodanese"/>
    <property type="match status" value="1"/>
</dbReference>
<dbReference type="Gene3D" id="3.50.50.60">
    <property type="entry name" value="FAD/NAD(P)-binding domain"/>
    <property type="match status" value="2"/>
</dbReference>